<gene>
    <name evidence="8" type="ORF">ACFQNF_00615</name>
</gene>
<dbReference type="SMART" id="SM00345">
    <property type="entry name" value="HTH_GNTR"/>
    <property type="match status" value="1"/>
</dbReference>
<dbReference type="InterPro" id="IPR015424">
    <property type="entry name" value="PyrdxlP-dep_Trfase"/>
</dbReference>
<comment type="caution">
    <text evidence="8">The sequence shown here is derived from an EMBL/GenBank/DDBJ whole genome shotgun (WGS) entry which is preliminary data.</text>
</comment>
<evidence type="ECO:0000259" key="7">
    <source>
        <dbReference type="PROSITE" id="PS50949"/>
    </source>
</evidence>
<keyword evidence="9" id="KW-1185">Reference proteome</keyword>
<keyword evidence="6" id="KW-0804">Transcription</keyword>
<dbReference type="InterPro" id="IPR051446">
    <property type="entry name" value="HTH_trans_reg/aminotransferase"/>
</dbReference>
<dbReference type="GO" id="GO:0008483">
    <property type="term" value="F:transaminase activity"/>
    <property type="evidence" value="ECO:0007669"/>
    <property type="project" value="UniProtKB-KW"/>
</dbReference>
<evidence type="ECO:0000313" key="9">
    <source>
        <dbReference type="Proteomes" id="UP001596473"/>
    </source>
</evidence>
<keyword evidence="5" id="KW-0238">DNA-binding</keyword>
<evidence type="ECO:0000256" key="2">
    <source>
        <dbReference type="ARBA" id="ARBA00021531"/>
    </source>
</evidence>
<organism evidence="8 9">
    <name type="scientific">Iodobacter arcticus</name>
    <dbReference type="NCBI Taxonomy" id="590593"/>
    <lineage>
        <taxon>Bacteria</taxon>
        <taxon>Pseudomonadati</taxon>
        <taxon>Pseudomonadota</taxon>
        <taxon>Betaproteobacteria</taxon>
        <taxon>Neisseriales</taxon>
        <taxon>Chitinibacteraceae</taxon>
        <taxon>Iodobacter</taxon>
    </lineage>
</organism>
<evidence type="ECO:0000256" key="5">
    <source>
        <dbReference type="ARBA" id="ARBA00023125"/>
    </source>
</evidence>
<accession>A0ABW2QRK8</accession>
<dbReference type="CDD" id="cd00609">
    <property type="entry name" value="AAT_like"/>
    <property type="match status" value="1"/>
</dbReference>
<sequence length="470" mass="51735">MLYTMAERPVRPQSSPECMSKFQQLIDFFTLAIDRGDYQLGDKLPSLRSVCQTHQVSMTTAKKAFYELERLAYVEAEPRAAFRVIVAGQGRKVDALAAGEFDPLCLLENVAAPWGSPFINAELLDTRALNRELMRAMASYPQALNHQPMLGFDQLRRQIARMYHSEGVHLHWENLIVTCGGMEALSLAIQAVVQGISKPCLAVVTPAFPGVLSLIRQLGISVVEVASEPNLDLPALGALLQEQAITALLVMPNFQHPSGRCMPEADKQALLDLAYQHQLAIIEDDTYRALHFSGQAPLPLKAYDRLGLVLHCCSFSKTIAPGYRVGWIEPGRWSDRIRALKFCSSLSSPLPSQLALAALLAGDLHTRSIAKLRAELQKRTDAMRTDILACFPAGTHVEIPAGGYLLWITLPQAIDLSALLKKALTQGIHFAPGWLCYPQGGPLCKQMRLNASFYLGQRQELGWLGEGVVG</sequence>
<dbReference type="Pfam" id="PF00155">
    <property type="entry name" value="Aminotran_1_2"/>
    <property type="match status" value="1"/>
</dbReference>
<keyword evidence="8" id="KW-0032">Aminotransferase</keyword>
<dbReference type="CDD" id="cd07377">
    <property type="entry name" value="WHTH_GntR"/>
    <property type="match status" value="1"/>
</dbReference>
<evidence type="ECO:0000256" key="3">
    <source>
        <dbReference type="ARBA" id="ARBA00022898"/>
    </source>
</evidence>
<evidence type="ECO:0000313" key="8">
    <source>
        <dbReference type="EMBL" id="MFC7418381.1"/>
    </source>
</evidence>
<dbReference type="InterPro" id="IPR000524">
    <property type="entry name" value="Tscrpt_reg_HTH_GntR"/>
</dbReference>
<dbReference type="Proteomes" id="UP001596473">
    <property type="component" value="Unassembled WGS sequence"/>
</dbReference>
<protein>
    <recommendedName>
        <fullName evidence="2">Putative 8-amino-7-oxononanoate synthase</fullName>
    </recommendedName>
</protein>
<reference evidence="9" key="1">
    <citation type="journal article" date="2019" name="Int. J. Syst. Evol. Microbiol.">
        <title>The Global Catalogue of Microorganisms (GCM) 10K type strain sequencing project: providing services to taxonomists for standard genome sequencing and annotation.</title>
        <authorList>
            <consortium name="The Broad Institute Genomics Platform"/>
            <consortium name="The Broad Institute Genome Sequencing Center for Infectious Disease"/>
            <person name="Wu L."/>
            <person name="Ma J."/>
        </authorList>
    </citation>
    <scope>NUCLEOTIDE SEQUENCE [LARGE SCALE GENOMIC DNA]</scope>
    <source>
        <strain evidence="9">CCUG 62945</strain>
    </source>
</reference>
<dbReference type="EMBL" id="JBHTBQ010000001">
    <property type="protein sequence ID" value="MFC7418381.1"/>
    <property type="molecule type" value="Genomic_DNA"/>
</dbReference>
<dbReference type="InterPro" id="IPR015421">
    <property type="entry name" value="PyrdxlP-dep_Trfase_major"/>
</dbReference>
<feature type="domain" description="HTH gntR-type" evidence="7">
    <location>
        <begin position="19"/>
        <end position="87"/>
    </location>
</feature>
<dbReference type="PANTHER" id="PTHR46577">
    <property type="entry name" value="HTH-TYPE TRANSCRIPTIONAL REGULATORY PROTEIN GABR"/>
    <property type="match status" value="1"/>
</dbReference>
<proteinExistence type="inferred from homology"/>
<dbReference type="PROSITE" id="PS50949">
    <property type="entry name" value="HTH_GNTR"/>
    <property type="match status" value="1"/>
</dbReference>
<dbReference type="InterPro" id="IPR004839">
    <property type="entry name" value="Aminotransferase_I/II_large"/>
</dbReference>
<dbReference type="InterPro" id="IPR036390">
    <property type="entry name" value="WH_DNA-bd_sf"/>
</dbReference>
<dbReference type="Gene3D" id="3.90.1150.10">
    <property type="entry name" value="Aspartate Aminotransferase, domain 1"/>
    <property type="match status" value="1"/>
</dbReference>
<dbReference type="Gene3D" id="1.10.10.10">
    <property type="entry name" value="Winged helix-like DNA-binding domain superfamily/Winged helix DNA-binding domain"/>
    <property type="match status" value="1"/>
</dbReference>
<dbReference type="SUPFAM" id="SSF53383">
    <property type="entry name" value="PLP-dependent transferases"/>
    <property type="match status" value="1"/>
</dbReference>
<keyword evidence="4" id="KW-0805">Transcription regulation</keyword>
<dbReference type="Pfam" id="PF00392">
    <property type="entry name" value="GntR"/>
    <property type="match status" value="1"/>
</dbReference>
<keyword evidence="3" id="KW-0663">Pyridoxal phosphate</keyword>
<name>A0ABW2QRK8_9NEIS</name>
<comment type="similarity">
    <text evidence="1">In the C-terminal section; belongs to the class-I pyridoxal-phosphate-dependent aminotransferase family.</text>
</comment>
<keyword evidence="8" id="KW-0808">Transferase</keyword>
<dbReference type="PANTHER" id="PTHR46577:SF2">
    <property type="entry name" value="TRANSCRIPTIONAL REGULATORY PROTEIN"/>
    <property type="match status" value="1"/>
</dbReference>
<evidence type="ECO:0000256" key="1">
    <source>
        <dbReference type="ARBA" id="ARBA00005384"/>
    </source>
</evidence>
<dbReference type="InterPro" id="IPR015422">
    <property type="entry name" value="PyrdxlP-dep_Trfase_small"/>
</dbReference>
<dbReference type="SUPFAM" id="SSF46785">
    <property type="entry name" value="Winged helix' DNA-binding domain"/>
    <property type="match status" value="1"/>
</dbReference>
<evidence type="ECO:0000256" key="6">
    <source>
        <dbReference type="ARBA" id="ARBA00023163"/>
    </source>
</evidence>
<dbReference type="Gene3D" id="3.40.640.10">
    <property type="entry name" value="Type I PLP-dependent aspartate aminotransferase-like (Major domain)"/>
    <property type="match status" value="1"/>
</dbReference>
<dbReference type="InterPro" id="IPR036388">
    <property type="entry name" value="WH-like_DNA-bd_sf"/>
</dbReference>
<evidence type="ECO:0000256" key="4">
    <source>
        <dbReference type="ARBA" id="ARBA00023015"/>
    </source>
</evidence>
<dbReference type="RefSeq" id="WP_380185336.1">
    <property type="nucleotide sequence ID" value="NZ_JBHTBQ010000001.1"/>
</dbReference>